<keyword evidence="5" id="KW-0067">ATP-binding</keyword>
<dbReference type="InterPro" id="IPR001650">
    <property type="entry name" value="Helicase_C-like"/>
</dbReference>
<gene>
    <name evidence="13" type="primary">hfm1</name>
    <name evidence="13" type="ORF">g.20180</name>
</gene>
<dbReference type="SMART" id="SM00490">
    <property type="entry name" value="HELICc"/>
    <property type="match status" value="1"/>
</dbReference>
<evidence type="ECO:0000256" key="5">
    <source>
        <dbReference type="ARBA" id="ARBA00022840"/>
    </source>
</evidence>
<dbReference type="CDD" id="cd18795">
    <property type="entry name" value="SF2_C_Ski2"/>
    <property type="match status" value="1"/>
</dbReference>
<evidence type="ECO:0000259" key="11">
    <source>
        <dbReference type="PROSITE" id="PS51192"/>
    </source>
</evidence>
<evidence type="ECO:0000256" key="7">
    <source>
        <dbReference type="ARBA" id="ARBA00023254"/>
    </source>
</evidence>
<keyword evidence="2" id="KW-0547">Nucleotide-binding</keyword>
<dbReference type="EC" id="5.6.2.4" evidence="9"/>
<dbReference type="AlphaFoldDB" id="A0A6G1SJS3"/>
<dbReference type="InterPro" id="IPR036390">
    <property type="entry name" value="WH_DNA-bd_sf"/>
</dbReference>
<dbReference type="Pfam" id="PF00270">
    <property type="entry name" value="DEAD"/>
    <property type="match status" value="1"/>
</dbReference>
<dbReference type="GO" id="GO:0003676">
    <property type="term" value="F:nucleic acid binding"/>
    <property type="evidence" value="ECO:0007669"/>
    <property type="project" value="InterPro"/>
</dbReference>
<dbReference type="Gene3D" id="1.10.3380.10">
    <property type="entry name" value="Sec63 N-terminal domain-like domain"/>
    <property type="match status" value="1"/>
</dbReference>
<comment type="catalytic activity">
    <reaction evidence="8">
        <text>Couples ATP hydrolysis with the unwinding of duplex DNA by translocating in the 3'-5' direction.</text>
        <dbReference type="EC" id="5.6.2.4"/>
    </reaction>
</comment>
<dbReference type="GO" id="GO:0043138">
    <property type="term" value="F:3'-5' DNA helicase activity"/>
    <property type="evidence" value="ECO:0007669"/>
    <property type="project" value="UniProtKB-EC"/>
</dbReference>
<protein>
    <recommendedName>
        <fullName evidence="9">DNA 3'-5' helicase</fullName>
        <ecNumber evidence="9">5.6.2.4</ecNumber>
    </recommendedName>
</protein>
<dbReference type="PROSITE" id="PS51194">
    <property type="entry name" value="HELICASE_CTER"/>
    <property type="match status" value="1"/>
</dbReference>
<reference evidence="13" key="1">
    <citation type="submission" date="2018-10" db="EMBL/GenBank/DDBJ databases">
        <title>Transcriptome assembly of Aceria tosichella (Wheat curl mite) Type 2.</title>
        <authorList>
            <person name="Scully E.D."/>
            <person name="Geib S.M."/>
            <person name="Palmer N.A."/>
            <person name="Gupta A.K."/>
            <person name="Sarath G."/>
            <person name="Tatineni S."/>
        </authorList>
    </citation>
    <scope>NUCLEOTIDE SEQUENCE</scope>
    <source>
        <strain evidence="13">LincolnNE</strain>
    </source>
</reference>
<accession>A0A6G1SJS3</accession>
<evidence type="ECO:0000256" key="9">
    <source>
        <dbReference type="ARBA" id="ARBA00034808"/>
    </source>
</evidence>
<evidence type="ECO:0000313" key="13">
    <source>
        <dbReference type="EMBL" id="MDE50212.1"/>
    </source>
</evidence>
<feature type="domain" description="Helicase C-terminal" evidence="12">
    <location>
        <begin position="265"/>
        <end position="451"/>
    </location>
</feature>
<dbReference type="PANTHER" id="PTHR47835:SF3">
    <property type="entry name" value="HELICASE FOR MEIOSIS 1"/>
    <property type="match status" value="1"/>
</dbReference>
<comment type="similarity">
    <text evidence="1">Belongs to the helicase family. SKI2 subfamily.</text>
</comment>
<dbReference type="GO" id="GO:0005524">
    <property type="term" value="F:ATP binding"/>
    <property type="evidence" value="ECO:0007669"/>
    <property type="project" value="UniProtKB-KW"/>
</dbReference>
<sequence>MTNNQVVIRKAVSELPPRFRPVFPYINFNQVQSIVYDTMLGTNKPVVVSAPTGSGKTGVFELAIIKVIIDAEHRRITDVSAPKVVYLAPTKALCTERKLDWERKFKQYNIQCIELTSDSSLAINFKELNKTCILLATPEKWDSITRTWVGQRQFIQSLRLLLVDEVHLVNDGFRGATLEAVISRMKTIRSLTWPSEPDNLRFVAVSATIWNVQDIADWFSSPSSIAEVHKVDPNQRPVKLRTIVLGYTANTNVNEFSFDNLLNHKLADLIKEHSNGKPTLIFCATRKSSMQAANTLVKEGKFDLSFASEKRKLYLSVSEQVKDKNLQETTRFGIAFHHAGLSLSDRRIIETGFLDGSIMVLSCTSTLAMGVNLPAHLVIIKNTSYYDEGKFKPYSESSLIQMIGRAGRPQFDTEATAVIMTKSFCRDEIEKMLTGNLVVDSQLHKYLTEHLVSEIVLGTITSDAVARKWIDSTYLHVRLKKNPENYGLKKNCPAVLKEAAVANWCSKSIELLAKHKLIERTPENKLVATDTGRAMARHYLSFQTMVCLTNLSYQETELELLTKICSCNEVVGDIQIRNEDKPSLVVLVNPKKQEDSLKYPMNEKVQTKEKKALVLIQATFGNLTISENNLYQESIRIVRNASRIANCLRDIAHLDENISYNTLTTILTLAQSFAAKLWSDSIYVSKQLENIGPILSHSLAQNGLKTFESLRRANPRNIEIFCHRCPPFGSNVQQTCFGLPIYDMQIHFRCIPNQTDRVQLMVEIVLVNGQDLRSNRSLPPEHKFSLIVGSKNDDRVLLRRRVSDYGLLIRPDMTICLGADFDRISMPEEGTEIEARLISEGYVGLDVKKVATYTQPEDDSLPFL</sequence>
<dbReference type="FunFam" id="1.10.10.10:FF:000012">
    <property type="entry name" value="U5 small nuclear ribonucleoprotein helicase"/>
    <property type="match status" value="1"/>
</dbReference>
<feature type="domain" description="Helicase ATP-binding" evidence="11">
    <location>
        <begin position="37"/>
        <end position="227"/>
    </location>
</feature>
<dbReference type="InterPro" id="IPR052247">
    <property type="entry name" value="Meiotic_Crossover_Helicase"/>
</dbReference>
<proteinExistence type="inferred from homology"/>
<evidence type="ECO:0000256" key="8">
    <source>
        <dbReference type="ARBA" id="ARBA00034617"/>
    </source>
</evidence>
<evidence type="ECO:0000256" key="1">
    <source>
        <dbReference type="ARBA" id="ARBA00010140"/>
    </source>
</evidence>
<dbReference type="Pfam" id="PF23445">
    <property type="entry name" value="WHD_SNRNP200"/>
    <property type="match status" value="1"/>
</dbReference>
<evidence type="ECO:0000256" key="3">
    <source>
        <dbReference type="ARBA" id="ARBA00022801"/>
    </source>
</evidence>
<dbReference type="PROSITE" id="PS51192">
    <property type="entry name" value="HELICASE_ATP_BIND_1"/>
    <property type="match status" value="1"/>
</dbReference>
<keyword evidence="4 13" id="KW-0347">Helicase</keyword>
<dbReference type="SMART" id="SM00973">
    <property type="entry name" value="Sec63"/>
    <property type="match status" value="1"/>
</dbReference>
<dbReference type="FunFam" id="3.40.50.300:FF:001076">
    <property type="entry name" value="ATP-dependent DNA helicase MER3"/>
    <property type="match status" value="1"/>
</dbReference>
<dbReference type="Gene3D" id="3.40.50.300">
    <property type="entry name" value="P-loop containing nucleotide triphosphate hydrolases"/>
    <property type="match status" value="2"/>
</dbReference>
<dbReference type="PANTHER" id="PTHR47835">
    <property type="entry name" value="HFM1, ATP DEPENDENT DNA HELICASE HOMOLOG"/>
    <property type="match status" value="1"/>
</dbReference>
<organism evidence="13">
    <name type="scientific">Aceria tosichella</name>
    <name type="common">wheat curl mite</name>
    <dbReference type="NCBI Taxonomy" id="561515"/>
    <lineage>
        <taxon>Eukaryota</taxon>
        <taxon>Metazoa</taxon>
        <taxon>Ecdysozoa</taxon>
        <taxon>Arthropoda</taxon>
        <taxon>Chelicerata</taxon>
        <taxon>Arachnida</taxon>
        <taxon>Acari</taxon>
        <taxon>Acariformes</taxon>
        <taxon>Trombidiformes</taxon>
        <taxon>Prostigmata</taxon>
        <taxon>Eupodina</taxon>
        <taxon>Eriophyoidea</taxon>
        <taxon>Eriophyidae</taxon>
        <taxon>Eriophyinae</taxon>
        <taxon>Aceriini</taxon>
        <taxon>Aceria</taxon>
    </lineage>
</organism>
<dbReference type="InterPro" id="IPR027417">
    <property type="entry name" value="P-loop_NTPase"/>
</dbReference>
<keyword evidence="7" id="KW-0469">Meiosis</keyword>
<dbReference type="EMBL" id="GGYP01005441">
    <property type="protein sequence ID" value="MDE50212.1"/>
    <property type="molecule type" value="Transcribed_RNA"/>
</dbReference>
<evidence type="ECO:0000259" key="12">
    <source>
        <dbReference type="PROSITE" id="PS51194"/>
    </source>
</evidence>
<dbReference type="SUPFAM" id="SSF158702">
    <property type="entry name" value="Sec63 N-terminal domain-like"/>
    <property type="match status" value="1"/>
</dbReference>
<evidence type="ECO:0000256" key="10">
    <source>
        <dbReference type="ARBA" id="ARBA00048988"/>
    </source>
</evidence>
<keyword evidence="6" id="KW-0413">Isomerase</keyword>
<dbReference type="SUPFAM" id="SSF52540">
    <property type="entry name" value="P-loop containing nucleoside triphosphate hydrolases"/>
    <property type="match status" value="1"/>
</dbReference>
<dbReference type="InterPro" id="IPR004179">
    <property type="entry name" value="Sec63-dom"/>
</dbReference>
<dbReference type="GO" id="GO:0007131">
    <property type="term" value="P:reciprocal meiotic recombination"/>
    <property type="evidence" value="ECO:0007669"/>
    <property type="project" value="UniProtKB-ARBA"/>
</dbReference>
<evidence type="ECO:0000256" key="2">
    <source>
        <dbReference type="ARBA" id="ARBA00022741"/>
    </source>
</evidence>
<dbReference type="InterPro" id="IPR011545">
    <property type="entry name" value="DEAD/DEAH_box_helicase_dom"/>
</dbReference>
<dbReference type="GO" id="GO:0016787">
    <property type="term" value="F:hydrolase activity"/>
    <property type="evidence" value="ECO:0007669"/>
    <property type="project" value="UniProtKB-KW"/>
</dbReference>
<comment type="catalytic activity">
    <reaction evidence="10">
        <text>ATP + H2O = ADP + phosphate + H(+)</text>
        <dbReference type="Rhea" id="RHEA:13065"/>
        <dbReference type="ChEBI" id="CHEBI:15377"/>
        <dbReference type="ChEBI" id="CHEBI:15378"/>
        <dbReference type="ChEBI" id="CHEBI:30616"/>
        <dbReference type="ChEBI" id="CHEBI:43474"/>
        <dbReference type="ChEBI" id="CHEBI:456216"/>
        <dbReference type="EC" id="5.6.2.4"/>
    </reaction>
</comment>
<dbReference type="InterPro" id="IPR036388">
    <property type="entry name" value="WH-like_DNA-bd_sf"/>
</dbReference>
<dbReference type="InterPro" id="IPR014001">
    <property type="entry name" value="Helicase_ATP-bd"/>
</dbReference>
<dbReference type="Pfam" id="PF00271">
    <property type="entry name" value="Helicase_C"/>
    <property type="match status" value="1"/>
</dbReference>
<name>A0A6G1SJS3_9ACAR</name>
<evidence type="ECO:0000256" key="4">
    <source>
        <dbReference type="ARBA" id="ARBA00022806"/>
    </source>
</evidence>
<dbReference type="SUPFAM" id="SSF46785">
    <property type="entry name" value="Winged helix' DNA-binding domain"/>
    <property type="match status" value="1"/>
</dbReference>
<dbReference type="SMART" id="SM00487">
    <property type="entry name" value="DEXDc"/>
    <property type="match status" value="1"/>
</dbReference>
<dbReference type="Gene3D" id="1.10.10.10">
    <property type="entry name" value="Winged helix-like DNA-binding domain superfamily/Winged helix DNA-binding domain"/>
    <property type="match status" value="1"/>
</dbReference>
<dbReference type="Pfam" id="PF02889">
    <property type="entry name" value="Sec63"/>
    <property type="match status" value="1"/>
</dbReference>
<keyword evidence="3" id="KW-0378">Hydrolase</keyword>
<dbReference type="InterPro" id="IPR057842">
    <property type="entry name" value="WH_MER3"/>
</dbReference>
<evidence type="ECO:0000256" key="6">
    <source>
        <dbReference type="ARBA" id="ARBA00023235"/>
    </source>
</evidence>